<feature type="compositionally biased region" description="Gly residues" evidence="1">
    <location>
        <begin position="600"/>
        <end position="612"/>
    </location>
</feature>
<feature type="region of interest" description="Disordered" evidence="1">
    <location>
        <begin position="456"/>
        <end position="571"/>
    </location>
</feature>
<dbReference type="EMBL" id="JANBUO010000269">
    <property type="protein sequence ID" value="KAJ2805655.1"/>
    <property type="molecule type" value="Genomic_DNA"/>
</dbReference>
<proteinExistence type="predicted"/>
<evidence type="ECO:0000256" key="1">
    <source>
        <dbReference type="SAM" id="MobiDB-lite"/>
    </source>
</evidence>
<accession>A0A9W8HVZ2</accession>
<feature type="region of interest" description="Disordered" evidence="1">
    <location>
        <begin position="1043"/>
        <end position="1064"/>
    </location>
</feature>
<dbReference type="OrthoDB" id="43547at2759"/>
<comment type="caution">
    <text evidence="2">The sequence shown here is derived from an EMBL/GenBank/DDBJ whole genome shotgun (WGS) entry which is preliminary data.</text>
</comment>
<gene>
    <name evidence="2" type="ORF">H4R20_001999</name>
</gene>
<feature type="region of interest" description="Disordered" evidence="1">
    <location>
        <begin position="842"/>
        <end position="872"/>
    </location>
</feature>
<protein>
    <submittedName>
        <fullName evidence="2">Uncharacterized protein</fullName>
    </submittedName>
</protein>
<feature type="compositionally biased region" description="Low complexity" evidence="1">
    <location>
        <begin position="1043"/>
        <end position="1058"/>
    </location>
</feature>
<feature type="region of interest" description="Disordered" evidence="1">
    <location>
        <begin position="1295"/>
        <end position="1338"/>
    </location>
</feature>
<keyword evidence="3" id="KW-1185">Reference proteome</keyword>
<feature type="compositionally biased region" description="Basic and acidic residues" evidence="1">
    <location>
        <begin position="615"/>
        <end position="627"/>
    </location>
</feature>
<feature type="region of interest" description="Disordered" evidence="1">
    <location>
        <begin position="671"/>
        <end position="728"/>
    </location>
</feature>
<reference evidence="2" key="1">
    <citation type="submission" date="2022-07" db="EMBL/GenBank/DDBJ databases">
        <title>Phylogenomic reconstructions and comparative analyses of Kickxellomycotina fungi.</title>
        <authorList>
            <person name="Reynolds N.K."/>
            <person name="Stajich J.E."/>
            <person name="Barry K."/>
            <person name="Grigoriev I.V."/>
            <person name="Crous P."/>
            <person name="Smith M.E."/>
        </authorList>
    </citation>
    <scope>NUCLEOTIDE SEQUENCE</scope>
    <source>
        <strain evidence="2">NRRL 1565</strain>
    </source>
</reference>
<organism evidence="2 3">
    <name type="scientific">Coemansia guatemalensis</name>
    <dbReference type="NCBI Taxonomy" id="2761395"/>
    <lineage>
        <taxon>Eukaryota</taxon>
        <taxon>Fungi</taxon>
        <taxon>Fungi incertae sedis</taxon>
        <taxon>Zoopagomycota</taxon>
        <taxon>Kickxellomycotina</taxon>
        <taxon>Kickxellomycetes</taxon>
        <taxon>Kickxellales</taxon>
        <taxon>Kickxellaceae</taxon>
        <taxon>Coemansia</taxon>
    </lineage>
</organism>
<evidence type="ECO:0000313" key="3">
    <source>
        <dbReference type="Proteomes" id="UP001140094"/>
    </source>
</evidence>
<feature type="compositionally biased region" description="Basic residues" evidence="1">
    <location>
        <begin position="703"/>
        <end position="715"/>
    </location>
</feature>
<feature type="region of interest" description="Disordered" evidence="1">
    <location>
        <begin position="589"/>
        <end position="627"/>
    </location>
</feature>
<name>A0A9W8HVZ2_9FUNG</name>
<feature type="region of interest" description="Disordered" evidence="1">
    <location>
        <begin position="396"/>
        <end position="434"/>
    </location>
</feature>
<dbReference type="Proteomes" id="UP001140094">
    <property type="component" value="Unassembled WGS sequence"/>
</dbReference>
<sequence>MENARLLHFVCAPLPLSTAIKPMGTDQRAFDRLFRAISAMLQNLADSYIDYLCSVGYIVARRYERARPWKEALAGLGYSSDSISLFTDSVLGESQHDSYPHSARSEAALATLPSIQVPGAYLFANTERSNLVTDVEVSPEMLSIRMHALNRFTSEWRSTVPGYVKSAVMPQSIKKFTFELAKFKKLLHIKSFVYDFQLRYVACILKRIHPEPSRFSGDGDGNGDGVGSGSHNLQEQFTIYSSDSELDDTGDSSSSDETSNLEADGSGLFAEAVSPAGTAEGRRNRRLRKRTIAQALCVHIDLTIFLRALSQQRYYSTRFSSRRLVRTQFPIMHREMYEYFLDHSERYHFYREGCRPPSSEEEQYGHGRTIPVPDLCSVKALHSGCYRLYEGVLPDSMQTQHDGDDGRSFLRSFSDPDGYGWPPRPPPSQTGERFPLHLSEAYGTSSRPISIRSNAQKIPGSAVASSAPEPAWKQPQHRSATDDSPHGRSQAYPSAGSGHDGGGNPILRANSGGYSGANVASRRVRADAGKHASSSYAPGPQLSDALSGGKGSAGSVRGAGQRVPSTGRGYGAAPLTAGQYVSVLASERPGVPPLVPSPLGAGGAASHGGRGGQQQRRDSGGGRRDSSTARMLDFAVSEYSACKIHLLSNDTAVRVSLMALTPDCDMCRAENSAEAQRRRERLHSHDQQPQHSQPDTAAEDAHKHRRRHRRRRKHAGGVDDERGRRHRHARAIDDMGALFGAQRARDGRGHGRSQHPYHATMGAGTGIVGRAEHQRSHGQACDERRWSDAGAPLRRWMASLDSDDIADPQADGLEPGVAEHAEAMAQISYYLIIDMDPQTTAGLNSLKTDDQHSRNGSLGPGDGDEHDDSAKTTGTRRCAACRTLAQTGRHCGVHRALRAAQVDMRDWESKGEVWAAEPTMLMDNSTIDPDAYDREDADVLRWVKRTAKRIIRHTAADYHRDFNWYRAYQHLQMADLPTGLAPRDVAALLGFVARQSSIDVGDADQRVLRLLRMEIPALRIIESLQLRMRHLFLESTLLMNTLQSDPRPGSSSSDSSGRQRGGGAVRRPVVIAGSVHATPPATPTVDASFGPSRQSTIEQPVGAAAARERLPSDDILLDPVGSHARLDSVGTHVLPRHPSCPVATVDVHGRVMHERSSANIDAVLRLLAPLNSRFSRRALLDPAFQKALSRYLRLDIADSPWMCHLHRFPVSVPAYNWSFQDPPLPSEVPPPGSTDDVRQFGVSRRDAAASVGMGQSVNRRVLQVQGTSTYSVSSAGSCRNRDLRSRPGASIASIGVDSATSSHQQHVASPAISIPDASTRPSLPGPTHRGSTRPSELRWETSIGERSTGSVCDFADGFESPLVECQPGTLLVVDPDNSQFVARLLVLNPFAQHGILELLFERAENGNVRLSQIRAVSRSRRRDGLYEYERKHINMVLSTISAVVWDVMTQSEE</sequence>
<feature type="compositionally biased region" description="Polar residues" evidence="1">
    <location>
        <begin position="1298"/>
        <end position="1307"/>
    </location>
</feature>
<evidence type="ECO:0000313" key="2">
    <source>
        <dbReference type="EMBL" id="KAJ2805655.1"/>
    </source>
</evidence>